<keyword evidence="1" id="KW-0472">Membrane</keyword>
<dbReference type="AlphaFoldDB" id="A0A1H8AY96"/>
<protein>
    <recommendedName>
        <fullName evidence="4">Flagellin, Flp1-like, domain</fullName>
    </recommendedName>
</protein>
<keyword evidence="1" id="KW-1133">Transmembrane helix</keyword>
<evidence type="ECO:0000256" key="1">
    <source>
        <dbReference type="SAM" id="Phobius"/>
    </source>
</evidence>
<dbReference type="EMBL" id="FOCG01000001">
    <property type="protein sequence ID" value="SEM74884.1"/>
    <property type="molecule type" value="Genomic_DNA"/>
</dbReference>
<dbReference type="Proteomes" id="UP000199158">
    <property type="component" value="Unassembled WGS sequence"/>
</dbReference>
<dbReference type="RefSeq" id="WP_092753322.1">
    <property type="nucleotide sequence ID" value="NZ_FOCG01000001.1"/>
</dbReference>
<name>A0A1H8AY96_9FIRM</name>
<reference evidence="2 3" key="1">
    <citation type="submission" date="2016-10" db="EMBL/GenBank/DDBJ databases">
        <authorList>
            <person name="de Groot N.N."/>
        </authorList>
    </citation>
    <scope>NUCLEOTIDE SEQUENCE [LARGE SCALE GENOMIC DNA]</scope>
    <source>
        <strain evidence="2 3">CGMCC 1.5070</strain>
    </source>
</reference>
<keyword evidence="3" id="KW-1185">Reference proteome</keyword>
<sequence>MKKQLIKKANNLTTRFGAKLQLLGHHCKKTLQSESGIEMIQVILMTAIVIVIGVVIFFPELTKLVKGSFDNADTKMDSIWNYKG</sequence>
<proteinExistence type="predicted"/>
<evidence type="ECO:0000313" key="3">
    <source>
        <dbReference type="Proteomes" id="UP000199158"/>
    </source>
</evidence>
<gene>
    <name evidence="2" type="ORF">SAMN05216180_1576</name>
</gene>
<accession>A0A1H8AY96</accession>
<dbReference type="STRING" id="474960.SAMN05216180_1576"/>
<evidence type="ECO:0008006" key="4">
    <source>
        <dbReference type="Google" id="ProtNLM"/>
    </source>
</evidence>
<organism evidence="2 3">
    <name type="scientific">Hydrogenoanaerobacterium saccharovorans</name>
    <dbReference type="NCBI Taxonomy" id="474960"/>
    <lineage>
        <taxon>Bacteria</taxon>
        <taxon>Bacillati</taxon>
        <taxon>Bacillota</taxon>
        <taxon>Clostridia</taxon>
        <taxon>Eubacteriales</taxon>
        <taxon>Oscillospiraceae</taxon>
        <taxon>Hydrogenoanaerobacterium</taxon>
    </lineage>
</organism>
<keyword evidence="1" id="KW-0812">Transmembrane</keyword>
<feature type="transmembrane region" description="Helical" evidence="1">
    <location>
        <begin position="39"/>
        <end position="58"/>
    </location>
</feature>
<evidence type="ECO:0000313" key="2">
    <source>
        <dbReference type="EMBL" id="SEM74884.1"/>
    </source>
</evidence>